<evidence type="ECO:0000256" key="1">
    <source>
        <dbReference type="ARBA" id="ARBA00004613"/>
    </source>
</evidence>
<gene>
    <name evidence="7" type="ORF">RSOLAG1IB_08525</name>
</gene>
<reference evidence="7 8" key="1">
    <citation type="submission" date="2014-11" db="EMBL/GenBank/DDBJ databases">
        <authorList>
            <person name="Wibberg Daniel"/>
        </authorList>
    </citation>
    <scope>NUCLEOTIDE SEQUENCE [LARGE SCALE GENOMIC DNA]</scope>
    <source>
        <strain evidence="7">Rhizoctonia solani AG1-IB 7/3/14</strain>
    </source>
</reference>
<evidence type="ECO:0000259" key="6">
    <source>
        <dbReference type="PROSITE" id="PS52012"/>
    </source>
</evidence>
<dbReference type="Pfam" id="PF05730">
    <property type="entry name" value="CFEM"/>
    <property type="match status" value="1"/>
</dbReference>
<dbReference type="InterPro" id="IPR008427">
    <property type="entry name" value="Extracellular_membr_CFEM_dom"/>
</dbReference>
<comment type="subcellular location">
    <subcellularLocation>
        <location evidence="1">Secreted</location>
    </subcellularLocation>
</comment>
<keyword evidence="2" id="KW-0964">Secreted</keyword>
<feature type="chain" id="PRO_5002114374" description="CFEM domain-containing protein" evidence="5">
    <location>
        <begin position="21"/>
        <end position="181"/>
    </location>
</feature>
<feature type="signal peptide" evidence="5">
    <location>
        <begin position="1"/>
        <end position="20"/>
    </location>
</feature>
<keyword evidence="8" id="KW-1185">Reference proteome</keyword>
<dbReference type="PROSITE" id="PS52012">
    <property type="entry name" value="CFEM"/>
    <property type="match status" value="1"/>
</dbReference>
<evidence type="ECO:0000313" key="7">
    <source>
        <dbReference type="EMBL" id="CEL58418.1"/>
    </source>
</evidence>
<evidence type="ECO:0000256" key="3">
    <source>
        <dbReference type="ARBA" id="ARBA00022729"/>
    </source>
</evidence>
<feature type="domain" description="CFEM" evidence="6">
    <location>
        <begin position="59"/>
        <end position="172"/>
    </location>
</feature>
<dbReference type="EMBL" id="LN679129">
    <property type="protein sequence ID" value="CEL58418.1"/>
    <property type="molecule type" value="Genomic_DNA"/>
</dbReference>
<accession>A0A0B7FQB4</accession>
<dbReference type="AlphaFoldDB" id="A0A0B7FQB4"/>
<keyword evidence="4" id="KW-1015">Disulfide bond</keyword>
<evidence type="ECO:0000313" key="8">
    <source>
        <dbReference type="Proteomes" id="UP000059188"/>
    </source>
</evidence>
<evidence type="ECO:0000256" key="4">
    <source>
        <dbReference type="ARBA" id="ARBA00023157"/>
    </source>
</evidence>
<keyword evidence="3 5" id="KW-0732">Signal</keyword>
<evidence type="ECO:0000256" key="5">
    <source>
        <dbReference type="SAM" id="SignalP"/>
    </source>
</evidence>
<proteinExistence type="predicted"/>
<dbReference type="Proteomes" id="UP000059188">
    <property type="component" value="Unassembled WGS sequence"/>
</dbReference>
<sequence>MRFLLFVFLSFSFLLDWILAHEADQIVLGDLRTVKLFKPSPTNSPSLSPIETKIVDVITQHTVPSTSQIVLPATATGEPGTAGGSTCVQGCLARAASQVNCGGAGNFRCVCKKKAYVDRARDCFGQMRCPGSEIGTALADHNAACRQFGRVNLRDESPESPMVSPESTPVAGLFEVRHIKL</sequence>
<protein>
    <recommendedName>
        <fullName evidence="6">CFEM domain-containing protein</fullName>
    </recommendedName>
</protein>
<name>A0A0B7FQB4_THACB</name>
<dbReference type="GO" id="GO:0005576">
    <property type="term" value="C:extracellular region"/>
    <property type="evidence" value="ECO:0007669"/>
    <property type="project" value="UniProtKB-SubCell"/>
</dbReference>
<organism evidence="7 8">
    <name type="scientific">Thanatephorus cucumeris (strain AG1-IB / isolate 7/3/14)</name>
    <name type="common">Lettuce bottom rot fungus</name>
    <name type="synonym">Rhizoctonia solani</name>
    <dbReference type="NCBI Taxonomy" id="1108050"/>
    <lineage>
        <taxon>Eukaryota</taxon>
        <taxon>Fungi</taxon>
        <taxon>Dikarya</taxon>
        <taxon>Basidiomycota</taxon>
        <taxon>Agaricomycotina</taxon>
        <taxon>Agaricomycetes</taxon>
        <taxon>Cantharellales</taxon>
        <taxon>Ceratobasidiaceae</taxon>
        <taxon>Rhizoctonia</taxon>
        <taxon>Rhizoctonia solani AG-1</taxon>
    </lineage>
</organism>
<evidence type="ECO:0000256" key="2">
    <source>
        <dbReference type="ARBA" id="ARBA00022525"/>
    </source>
</evidence>
<dbReference type="OrthoDB" id="4505683at2759"/>